<dbReference type="STRING" id="337097.BHF71_06255"/>
<dbReference type="RefSeq" id="WP_069656017.1">
    <property type="nucleotide sequence ID" value="NZ_MIJF01000007.1"/>
</dbReference>
<dbReference type="Gene3D" id="1.10.260.40">
    <property type="entry name" value="lambda repressor-like DNA-binding domains"/>
    <property type="match status" value="1"/>
</dbReference>
<dbReference type="Gene3D" id="3.40.50.2300">
    <property type="match status" value="2"/>
</dbReference>
<name>A0A1D2YWX2_9BACI</name>
<proteinExistence type="predicted"/>
<dbReference type="InterPro" id="IPR000843">
    <property type="entry name" value="HTH_LacI"/>
</dbReference>
<reference evidence="5 6" key="1">
    <citation type="submission" date="2016-09" db="EMBL/GenBank/DDBJ databases">
        <title>Draft genome sequence for the type strain of Vulcanibacillus modesticaldus BR, a strictly anaerobic, moderately thermophilic, and nitrate-reducing bacterium from deep sea-hydrothermal vents of the Mid-Atlantic Ridge.</title>
        <authorList>
            <person name="Abin C.A."/>
            <person name="Hollibaugh J.T."/>
        </authorList>
    </citation>
    <scope>NUCLEOTIDE SEQUENCE [LARGE SCALE GENOMIC DNA]</scope>
    <source>
        <strain evidence="5 6">BR</strain>
    </source>
</reference>
<keyword evidence="1" id="KW-0805">Transcription regulation</keyword>
<dbReference type="PANTHER" id="PTHR30146">
    <property type="entry name" value="LACI-RELATED TRANSCRIPTIONAL REPRESSOR"/>
    <property type="match status" value="1"/>
</dbReference>
<dbReference type="Pfam" id="PF00532">
    <property type="entry name" value="Peripla_BP_1"/>
    <property type="match status" value="1"/>
</dbReference>
<dbReference type="PROSITE" id="PS50932">
    <property type="entry name" value="HTH_LACI_2"/>
    <property type="match status" value="1"/>
</dbReference>
<evidence type="ECO:0000256" key="2">
    <source>
        <dbReference type="ARBA" id="ARBA00023125"/>
    </source>
</evidence>
<evidence type="ECO:0000313" key="6">
    <source>
        <dbReference type="Proteomes" id="UP000243739"/>
    </source>
</evidence>
<dbReference type="AlphaFoldDB" id="A0A1D2YWX2"/>
<accession>A0A1D2YWX2</accession>
<dbReference type="Pfam" id="PF00356">
    <property type="entry name" value="LacI"/>
    <property type="match status" value="1"/>
</dbReference>
<feature type="domain" description="HTH lacI-type" evidence="4">
    <location>
        <begin position="4"/>
        <end position="58"/>
    </location>
</feature>
<dbReference type="PANTHER" id="PTHR30146:SF149">
    <property type="entry name" value="HTH-TYPE TRANSCRIPTIONAL REGULATOR EBGR"/>
    <property type="match status" value="1"/>
</dbReference>
<comment type="caution">
    <text evidence="5">The sequence shown here is derived from an EMBL/GenBank/DDBJ whole genome shotgun (WGS) entry which is preliminary data.</text>
</comment>
<dbReference type="Proteomes" id="UP000243739">
    <property type="component" value="Unassembled WGS sequence"/>
</dbReference>
<evidence type="ECO:0000256" key="3">
    <source>
        <dbReference type="ARBA" id="ARBA00023163"/>
    </source>
</evidence>
<keyword evidence="6" id="KW-1185">Reference proteome</keyword>
<dbReference type="CDD" id="cd19975">
    <property type="entry name" value="PBP1_CcpA-like"/>
    <property type="match status" value="1"/>
</dbReference>
<dbReference type="InterPro" id="IPR010982">
    <property type="entry name" value="Lambda_DNA-bd_dom_sf"/>
</dbReference>
<evidence type="ECO:0000256" key="1">
    <source>
        <dbReference type="ARBA" id="ARBA00023015"/>
    </source>
</evidence>
<keyword evidence="3" id="KW-0804">Transcription</keyword>
<organism evidence="5 6">
    <name type="scientific">Vulcanibacillus modesticaldus</name>
    <dbReference type="NCBI Taxonomy" id="337097"/>
    <lineage>
        <taxon>Bacteria</taxon>
        <taxon>Bacillati</taxon>
        <taxon>Bacillota</taxon>
        <taxon>Bacilli</taxon>
        <taxon>Bacillales</taxon>
        <taxon>Bacillaceae</taxon>
        <taxon>Vulcanibacillus</taxon>
    </lineage>
</organism>
<dbReference type="InterPro" id="IPR001761">
    <property type="entry name" value="Peripla_BP/Lac1_sug-bd_dom"/>
</dbReference>
<dbReference type="EMBL" id="MIJF01000007">
    <property type="protein sequence ID" value="OEG00123.1"/>
    <property type="molecule type" value="Genomic_DNA"/>
</dbReference>
<dbReference type="InterPro" id="IPR028082">
    <property type="entry name" value="Peripla_BP_I"/>
</dbReference>
<evidence type="ECO:0000259" key="4">
    <source>
        <dbReference type="PROSITE" id="PS50932"/>
    </source>
</evidence>
<dbReference type="OrthoDB" id="9784962at2"/>
<sequence>MRKTTIKDVAKYANVSIATVSRVINNSPLASKEAKKKVLQAIRELGYEPNALARGLVSRKSNTIGVLIPDVSNPFFAKVFRGMEDAVHKNNSNVFICNTDKDKERMLRYIKFLREKQVEGVIFTSEEVTKEYYEALYSLNVPVVLVATEAKEYNLPAVKVNDYQAVSDAIKYLVDNGHSNIGMISGPLEDKIAGLPRYEGYKSTLMEMGIPFNEENVVFGDYRFESGKKAIKELLSKNPEITAVFVSSDEMAIGSIVGACKMGIEVPKELSIIGYDNVSISEMSNPALTTIDQSLYQMGYQGVELLFEMIEKQKKEDSRICKGDTIYIPHRIIERESVSNLIQLNI</sequence>
<dbReference type="SUPFAM" id="SSF47413">
    <property type="entry name" value="lambda repressor-like DNA-binding domains"/>
    <property type="match status" value="1"/>
</dbReference>
<dbReference type="PROSITE" id="PS00356">
    <property type="entry name" value="HTH_LACI_1"/>
    <property type="match status" value="1"/>
</dbReference>
<evidence type="ECO:0000313" key="5">
    <source>
        <dbReference type="EMBL" id="OEG00123.1"/>
    </source>
</evidence>
<dbReference type="SUPFAM" id="SSF53822">
    <property type="entry name" value="Periplasmic binding protein-like I"/>
    <property type="match status" value="1"/>
</dbReference>
<dbReference type="CDD" id="cd01392">
    <property type="entry name" value="HTH_LacI"/>
    <property type="match status" value="1"/>
</dbReference>
<keyword evidence="2" id="KW-0238">DNA-binding</keyword>
<protein>
    <recommendedName>
        <fullName evidence="4">HTH lacI-type domain-containing protein</fullName>
    </recommendedName>
</protein>
<dbReference type="GO" id="GO:0000976">
    <property type="term" value="F:transcription cis-regulatory region binding"/>
    <property type="evidence" value="ECO:0007669"/>
    <property type="project" value="TreeGrafter"/>
</dbReference>
<gene>
    <name evidence="5" type="ORF">BHF71_06255</name>
</gene>
<dbReference type="PRINTS" id="PR00036">
    <property type="entry name" value="HTHLACI"/>
</dbReference>
<dbReference type="GO" id="GO:0003700">
    <property type="term" value="F:DNA-binding transcription factor activity"/>
    <property type="evidence" value="ECO:0007669"/>
    <property type="project" value="TreeGrafter"/>
</dbReference>
<dbReference type="SMART" id="SM00354">
    <property type="entry name" value="HTH_LACI"/>
    <property type="match status" value="1"/>
</dbReference>